<comment type="caution">
    <text evidence="2">The sequence shown here is derived from an EMBL/GenBank/DDBJ whole genome shotgun (WGS) entry which is preliminary data.</text>
</comment>
<sequence length="258" mass="29092">MSRLLTVSFTSLLLLLLSSVTTHAATEMEGFNTRMRAMEITIAQRAGNRPSQIAAYNALERALNQEMDRAYDRVMTRAKPSQRAIITESQHLWSRSRDLEYRWMDQAYGPVEPNSVEHLRVLELRNLMMNARVMQLYSYLDTLPKEGQSAVKTAGTIHDAGVVDNNQLRVATIRGFSLGDGACFLDLVDEKRKSFTEVANTAFCQRERELLDKKVSLSYNLGVISGAACSVESVDCDENNMLILVKDAKVIRPTRINR</sequence>
<gene>
    <name evidence="2" type="ORF">DKW60_13250</name>
</gene>
<feature type="signal peptide" evidence="1">
    <location>
        <begin position="1"/>
        <end position="24"/>
    </location>
</feature>
<dbReference type="Proteomes" id="UP000245539">
    <property type="component" value="Unassembled WGS sequence"/>
</dbReference>
<dbReference type="AlphaFoldDB" id="A0A317CC35"/>
<proteinExistence type="predicted"/>
<dbReference type="OrthoDB" id="5623360at2"/>
<evidence type="ECO:0000313" key="2">
    <source>
        <dbReference type="EMBL" id="PWQ96118.1"/>
    </source>
</evidence>
<evidence type="ECO:0008006" key="4">
    <source>
        <dbReference type="Google" id="ProtNLM"/>
    </source>
</evidence>
<evidence type="ECO:0000313" key="3">
    <source>
        <dbReference type="Proteomes" id="UP000245539"/>
    </source>
</evidence>
<dbReference type="EMBL" id="QGKM01000038">
    <property type="protein sequence ID" value="PWQ96118.1"/>
    <property type="molecule type" value="Genomic_DNA"/>
</dbReference>
<accession>A0A317CC35</accession>
<feature type="chain" id="PRO_5016237943" description="Lysozyme inhibitor LprI N-terminal domain-containing protein" evidence="1">
    <location>
        <begin position="25"/>
        <end position="258"/>
    </location>
</feature>
<dbReference type="RefSeq" id="WP_109838139.1">
    <property type="nucleotide sequence ID" value="NZ_QGKM01000038.1"/>
</dbReference>
<keyword evidence="3" id="KW-1185">Reference proteome</keyword>
<keyword evidence="1" id="KW-0732">Signal</keyword>
<dbReference type="Gene3D" id="1.20.1270.180">
    <property type="match status" value="1"/>
</dbReference>
<evidence type="ECO:0000256" key="1">
    <source>
        <dbReference type="SAM" id="SignalP"/>
    </source>
</evidence>
<protein>
    <recommendedName>
        <fullName evidence="4">Lysozyme inhibitor LprI N-terminal domain-containing protein</fullName>
    </recommendedName>
</protein>
<organism evidence="2 3">
    <name type="scientific">Leucothrix pacifica</name>
    <dbReference type="NCBI Taxonomy" id="1247513"/>
    <lineage>
        <taxon>Bacteria</taxon>
        <taxon>Pseudomonadati</taxon>
        <taxon>Pseudomonadota</taxon>
        <taxon>Gammaproteobacteria</taxon>
        <taxon>Thiotrichales</taxon>
        <taxon>Thiotrichaceae</taxon>
        <taxon>Leucothrix</taxon>
    </lineage>
</organism>
<name>A0A317CC35_9GAMM</name>
<reference evidence="2 3" key="1">
    <citation type="submission" date="2018-05" db="EMBL/GenBank/DDBJ databases">
        <title>Leucothrix arctica sp. nov., isolated from Arctic seawater.</title>
        <authorList>
            <person name="Choi A."/>
            <person name="Baek K."/>
        </authorList>
    </citation>
    <scope>NUCLEOTIDE SEQUENCE [LARGE SCALE GENOMIC DNA]</scope>
    <source>
        <strain evidence="2 3">JCM 18388</strain>
    </source>
</reference>